<protein>
    <submittedName>
        <fullName evidence="1">Uncharacterized protein</fullName>
    </submittedName>
</protein>
<name>A0ABY3A7S7_9FLAO</name>
<organism evidence="1 2">
    <name type="scientific">Arenibacter algicola</name>
    <dbReference type="NCBI Taxonomy" id="616991"/>
    <lineage>
        <taxon>Bacteria</taxon>
        <taxon>Pseudomonadati</taxon>
        <taxon>Bacteroidota</taxon>
        <taxon>Flavobacteriia</taxon>
        <taxon>Flavobacteriales</taxon>
        <taxon>Flavobacteriaceae</taxon>
        <taxon>Arenibacter</taxon>
    </lineage>
</organism>
<dbReference type="EMBL" id="VHIF01000001">
    <property type="protein sequence ID" value="TQO36769.1"/>
    <property type="molecule type" value="Genomic_DNA"/>
</dbReference>
<dbReference type="Proteomes" id="UP000315363">
    <property type="component" value="Unassembled WGS sequence"/>
</dbReference>
<evidence type="ECO:0000313" key="2">
    <source>
        <dbReference type="Proteomes" id="UP000315363"/>
    </source>
</evidence>
<keyword evidence="2" id="KW-1185">Reference proteome</keyword>
<sequence length="135" mass="15087">MGNLPSKQKRFSFDIMKSVRNTLNTLTETYEGPLENTLPSVGEVPLCSFSGKPAHFYIGLSGPGYNDEIRLMGAICTEFVETSIVNVLGQGVDEVQWPVILDLKKNIYYHSHDAHLKGYSATMGWKELLSFKAKE</sequence>
<evidence type="ECO:0000313" key="1">
    <source>
        <dbReference type="EMBL" id="TQO36769.1"/>
    </source>
</evidence>
<comment type="caution">
    <text evidence="1">The sequence shown here is derived from an EMBL/GenBank/DDBJ whole genome shotgun (WGS) entry which is preliminary data.</text>
</comment>
<proteinExistence type="predicted"/>
<gene>
    <name evidence="1" type="ORF">GQ41_1355</name>
</gene>
<reference evidence="1 2" key="1">
    <citation type="submission" date="2019-06" db="EMBL/GenBank/DDBJ databases">
        <title>A large-scale integrated study on North Sea by COGITO (Coastal Microbe Genomic &amp; Taxonomic Observatory).</title>
        <authorList>
            <person name="Teeling H."/>
        </authorList>
    </citation>
    <scope>NUCLEOTIDE SEQUENCE [LARGE SCALE GENOMIC DNA]</scope>
    <source>
        <strain evidence="1 2">MAR_2009_79</strain>
    </source>
</reference>
<accession>A0ABY3A7S7</accession>